<dbReference type="STRING" id="983920.Y88_2713"/>
<dbReference type="eggNOG" id="COG0457">
    <property type="taxonomic scope" value="Bacteria"/>
</dbReference>
<evidence type="ECO:0000256" key="1">
    <source>
        <dbReference type="SAM" id="MobiDB-lite"/>
    </source>
</evidence>
<sequence>MTTTSLTHTKLDPAAGLRRESPRPTALRNADYEGQFDWNTLFYDVYRVGDHMVLQGPPYFNLLGPLLRSSPFDRMWKGWFSRLRHIERNKRGEIWLPWQENELVLDGPIGLYRLNVQPDMADLFAGKRVLHTLSKDNAPRWIHDWIQFYRAEHGADAVLLYDNGSTAYAAAELEADLGRAFPDMVVRVIDWPFKYGPQGGLAGAVGGIEAPWDSDFCQTGSLQHARHRFLRKAASVLNVDIDEMVLSQNERAPSDRSIFAATEQSAGRFIKFPGQWISGASPHALLPETCRHADFLHRDLTETRLCPPKWCIVPAAHDSVRTSWSVHNLFGSPHNRFVDEQFGYRHMTAISTSWKEKRWETGMFDPSKFEEDTALREAFARAKLPVSA</sequence>
<protein>
    <submittedName>
        <fullName evidence="2">PE-PGRS family protein</fullName>
    </submittedName>
</protein>
<proteinExistence type="predicted"/>
<dbReference type="EMBL" id="AEWJ01000017">
    <property type="protein sequence ID" value="EGD60600.1"/>
    <property type="molecule type" value="Genomic_DNA"/>
</dbReference>
<gene>
    <name evidence="2" type="ORF">Y88_2713</name>
</gene>
<dbReference type="InParanoid" id="F1Z443"/>
<reference evidence="2 3" key="1">
    <citation type="journal article" date="2012" name="J. Bacteriol.">
        <title>Draft Genome Sequence of Novosphingobium nitrogenifigens Y88T.</title>
        <authorList>
            <person name="Strabala T.J."/>
            <person name="Macdonald L."/>
            <person name="Liu V."/>
            <person name="Smit A.M."/>
        </authorList>
    </citation>
    <scope>NUCLEOTIDE SEQUENCE [LARGE SCALE GENOMIC DNA]</scope>
    <source>
        <strain evidence="2 3">DSM 19370</strain>
    </source>
</reference>
<dbReference type="AlphaFoldDB" id="F1Z443"/>
<dbReference type="HOGENOM" id="CLU_046137_0_0_5"/>
<comment type="caution">
    <text evidence="2">The sequence shown here is derived from an EMBL/GenBank/DDBJ whole genome shotgun (WGS) entry which is preliminary data.</text>
</comment>
<organism evidence="2 3">
    <name type="scientific">Novosphingobium nitrogenifigens DSM 19370</name>
    <dbReference type="NCBI Taxonomy" id="983920"/>
    <lineage>
        <taxon>Bacteria</taxon>
        <taxon>Pseudomonadati</taxon>
        <taxon>Pseudomonadota</taxon>
        <taxon>Alphaproteobacteria</taxon>
        <taxon>Sphingomonadales</taxon>
        <taxon>Sphingomonadaceae</taxon>
        <taxon>Novosphingobium</taxon>
    </lineage>
</organism>
<evidence type="ECO:0000313" key="2">
    <source>
        <dbReference type="EMBL" id="EGD60600.1"/>
    </source>
</evidence>
<keyword evidence="3" id="KW-1185">Reference proteome</keyword>
<feature type="region of interest" description="Disordered" evidence="1">
    <location>
        <begin position="1"/>
        <end position="24"/>
    </location>
</feature>
<dbReference type="OrthoDB" id="4405067at2"/>
<dbReference type="RefSeq" id="WP_008068163.1">
    <property type="nucleotide sequence ID" value="NZ_AQWK01000017.1"/>
</dbReference>
<dbReference type="Proteomes" id="UP000004728">
    <property type="component" value="Unassembled WGS sequence"/>
</dbReference>
<accession>F1Z443</accession>
<evidence type="ECO:0000313" key="3">
    <source>
        <dbReference type="Proteomes" id="UP000004728"/>
    </source>
</evidence>
<name>F1Z443_9SPHN</name>